<dbReference type="Proteomes" id="UP000694866">
    <property type="component" value="Unplaced"/>
</dbReference>
<dbReference type="RefSeq" id="XP_011313247.1">
    <property type="nucleotide sequence ID" value="XM_011314945.1"/>
</dbReference>
<accession>A0A9R1TM14</accession>
<evidence type="ECO:0000313" key="4">
    <source>
        <dbReference type="RefSeq" id="XP_011313248.1"/>
    </source>
</evidence>
<dbReference type="RefSeq" id="XP_011313248.1">
    <property type="nucleotide sequence ID" value="XM_011314946.1"/>
</dbReference>
<accession>A0A9R1TQZ1</accession>
<feature type="region of interest" description="Disordered" evidence="1">
    <location>
        <begin position="44"/>
        <end position="174"/>
    </location>
</feature>
<sequence>MSVEADQPTSNRISTCEVTRVRQFIQKLETSKRMKRDLRWDAIESISFSDRESEIGSFTDSDDDDAWDAPTPLDPDTISPNVGKNVDDSPESSAPVEKEIIDSPASPDLESPESSAPVEKEIVDSPASPDPESPESPPPEGKGLGDLPSPSSDSSMMVVEDSDSMEIDPPDSTISEVAPVIPANIETALSNSADDTEPFVRVGETVCPPADDSDDDVEPVRILVPEEWEGVMPERAMKKKLRDIINSHYKVGASFVTMGEVRAKLIFCPHGNIFFRPMGSFKHPKRWSTNIKIYSEL</sequence>
<dbReference type="GeneID" id="105272721"/>
<proteinExistence type="predicted"/>
<feature type="compositionally biased region" description="Acidic residues" evidence="1">
    <location>
        <begin position="160"/>
        <end position="169"/>
    </location>
</feature>
<accession>A0A9R1TPC3</accession>
<protein>
    <submittedName>
        <fullName evidence="3 4">Hepatoma-derived growth factor-related protein 2-like</fullName>
    </submittedName>
</protein>
<gene>
    <name evidence="3 4 5" type="primary">LOC105272721</name>
</gene>
<organism evidence="2 4">
    <name type="scientific">Fopius arisanus</name>
    <dbReference type="NCBI Taxonomy" id="64838"/>
    <lineage>
        <taxon>Eukaryota</taxon>
        <taxon>Metazoa</taxon>
        <taxon>Ecdysozoa</taxon>
        <taxon>Arthropoda</taxon>
        <taxon>Hexapoda</taxon>
        <taxon>Insecta</taxon>
        <taxon>Pterygota</taxon>
        <taxon>Neoptera</taxon>
        <taxon>Endopterygota</taxon>
        <taxon>Hymenoptera</taxon>
        <taxon>Apocrita</taxon>
        <taxon>Ichneumonoidea</taxon>
        <taxon>Braconidae</taxon>
        <taxon>Opiinae</taxon>
        <taxon>Fopius</taxon>
    </lineage>
</organism>
<feature type="compositionally biased region" description="Low complexity" evidence="1">
    <location>
        <begin position="148"/>
        <end position="159"/>
    </location>
</feature>
<evidence type="ECO:0000256" key="1">
    <source>
        <dbReference type="SAM" id="MobiDB-lite"/>
    </source>
</evidence>
<evidence type="ECO:0000313" key="3">
    <source>
        <dbReference type="RefSeq" id="XP_011313247.1"/>
    </source>
</evidence>
<name>A0A9R1TQZ1_9HYME</name>
<dbReference type="OrthoDB" id="7712030at2759"/>
<dbReference type="AlphaFoldDB" id="A0A9R1TQZ1"/>
<dbReference type="RefSeq" id="XP_011313249.1">
    <property type="nucleotide sequence ID" value="XM_011314947.1"/>
</dbReference>
<evidence type="ECO:0000313" key="5">
    <source>
        <dbReference type="RefSeq" id="XP_011313249.1"/>
    </source>
</evidence>
<keyword evidence="2" id="KW-1185">Reference proteome</keyword>
<reference evidence="3 4" key="1">
    <citation type="submission" date="2025-04" db="UniProtKB">
        <authorList>
            <consortium name="RefSeq"/>
        </authorList>
    </citation>
    <scope>IDENTIFICATION</scope>
    <source>
        <strain evidence="3 4">USDA-PBARC FA_bdor</strain>
        <tissue evidence="3 4">Whole organism</tissue>
    </source>
</reference>
<dbReference type="KEGG" id="fas:105272721"/>
<feature type="compositionally biased region" description="Low complexity" evidence="1">
    <location>
        <begin position="68"/>
        <end position="77"/>
    </location>
</feature>
<evidence type="ECO:0000313" key="2">
    <source>
        <dbReference type="Proteomes" id="UP000694866"/>
    </source>
</evidence>
<feature type="compositionally biased region" description="Pro residues" evidence="1">
    <location>
        <begin position="128"/>
        <end position="140"/>
    </location>
</feature>